<dbReference type="PROSITE" id="PS01275">
    <property type="entry name" value="EFP"/>
    <property type="match status" value="1"/>
</dbReference>
<dbReference type="PANTHER" id="PTHR30053">
    <property type="entry name" value="ELONGATION FACTOR P"/>
    <property type="match status" value="1"/>
</dbReference>
<dbReference type="FunFam" id="2.40.50.140:FF:000004">
    <property type="entry name" value="Elongation factor P"/>
    <property type="match status" value="1"/>
</dbReference>
<dbReference type="GO" id="GO:0005829">
    <property type="term" value="C:cytosol"/>
    <property type="evidence" value="ECO:0007669"/>
    <property type="project" value="UniProtKB-ARBA"/>
</dbReference>
<keyword evidence="3" id="KW-0648">Protein biosynthesis</keyword>
<proteinExistence type="predicted"/>
<dbReference type="CDD" id="cd05794">
    <property type="entry name" value="S1_EF-P_repeat_2"/>
    <property type="match status" value="1"/>
</dbReference>
<gene>
    <name evidence="3" type="ORF">GHT06_004096</name>
</gene>
<sequence>MGYNFMDTNTFEQITIDEKLIERPKLLKDGQFVDIMIHDETETPLAVELPPFVELMITYTEPGIKGDTATNAQKPATMETGAIVMVPLFVEQDTMIRVDTRDGSYSERMSENIPQKKRPMKAKEIQELIDYISNSGLAEVKIKTEEFELSIKKYADQGPVRIVESAPAPVAPIAPAHIPAQVAVQPPVVIPSNLLEIKSQ</sequence>
<dbReference type="InterPro" id="IPR015365">
    <property type="entry name" value="Elong-fact-P_C"/>
</dbReference>
<accession>A0AAD5PJX9</accession>
<evidence type="ECO:0000259" key="1">
    <source>
        <dbReference type="SMART" id="SM00841"/>
    </source>
</evidence>
<evidence type="ECO:0000313" key="4">
    <source>
        <dbReference type="Proteomes" id="UP000820818"/>
    </source>
</evidence>
<dbReference type="PANTHER" id="PTHR30053:SF12">
    <property type="entry name" value="ELONGATION FACTOR P (EF-P) FAMILY PROTEIN"/>
    <property type="match status" value="1"/>
</dbReference>
<dbReference type="InterPro" id="IPR001059">
    <property type="entry name" value="Transl_elong_P/YeiP_cen"/>
</dbReference>
<organism evidence="3 4">
    <name type="scientific">Daphnia sinensis</name>
    <dbReference type="NCBI Taxonomy" id="1820382"/>
    <lineage>
        <taxon>Eukaryota</taxon>
        <taxon>Metazoa</taxon>
        <taxon>Ecdysozoa</taxon>
        <taxon>Arthropoda</taxon>
        <taxon>Crustacea</taxon>
        <taxon>Branchiopoda</taxon>
        <taxon>Diplostraca</taxon>
        <taxon>Cladocera</taxon>
        <taxon>Anomopoda</taxon>
        <taxon>Daphniidae</taxon>
        <taxon>Daphnia</taxon>
        <taxon>Daphnia similis group</taxon>
    </lineage>
</organism>
<keyword evidence="3" id="KW-0251">Elongation factor</keyword>
<name>A0AAD5PJX9_9CRUS</name>
<evidence type="ECO:0000313" key="3">
    <source>
        <dbReference type="EMBL" id="KAI9549541.1"/>
    </source>
</evidence>
<feature type="domain" description="Elongation factor P C-terminal" evidence="1">
    <location>
        <begin position="53"/>
        <end position="108"/>
    </location>
</feature>
<dbReference type="Pfam" id="PF09285">
    <property type="entry name" value="Elong-fact-P_C"/>
    <property type="match status" value="1"/>
</dbReference>
<dbReference type="Proteomes" id="UP000820818">
    <property type="component" value="Unassembled WGS sequence"/>
</dbReference>
<feature type="domain" description="Translation elongation factor P/YeiP central" evidence="2">
    <location>
        <begin position="1"/>
        <end position="45"/>
    </location>
</feature>
<dbReference type="GO" id="GO:0043043">
    <property type="term" value="P:peptide biosynthetic process"/>
    <property type="evidence" value="ECO:0007669"/>
    <property type="project" value="InterPro"/>
</dbReference>
<dbReference type="SMART" id="SM00841">
    <property type="entry name" value="Elong-fact-P_C"/>
    <property type="match status" value="1"/>
</dbReference>
<reference evidence="3" key="1">
    <citation type="submission" date="2022-05" db="EMBL/GenBank/DDBJ databases">
        <title>A multi-omics perspective on studying reproductive biology in Daphnia sinensis.</title>
        <authorList>
            <person name="Jia J."/>
        </authorList>
    </citation>
    <scope>NUCLEOTIDE SEQUENCE</scope>
    <source>
        <strain evidence="3">WSL</strain>
    </source>
</reference>
<dbReference type="GO" id="GO:0003746">
    <property type="term" value="F:translation elongation factor activity"/>
    <property type="evidence" value="ECO:0007669"/>
    <property type="project" value="UniProtKB-KW"/>
</dbReference>
<dbReference type="SUPFAM" id="SSF50249">
    <property type="entry name" value="Nucleic acid-binding proteins"/>
    <property type="match status" value="2"/>
</dbReference>
<dbReference type="Pfam" id="PF01132">
    <property type="entry name" value="EFP"/>
    <property type="match status" value="1"/>
</dbReference>
<protein>
    <submittedName>
        <fullName evidence="3">Elongation factor P-like</fullName>
    </submittedName>
</protein>
<dbReference type="InterPro" id="IPR020599">
    <property type="entry name" value="Transl_elong_fac_P/YeiP"/>
</dbReference>
<dbReference type="InterPro" id="IPR013852">
    <property type="entry name" value="Transl_elong_P/YeiP_CS"/>
</dbReference>
<dbReference type="InterPro" id="IPR012340">
    <property type="entry name" value="NA-bd_OB-fold"/>
</dbReference>
<keyword evidence="4" id="KW-1185">Reference proteome</keyword>
<comment type="caution">
    <text evidence="3">The sequence shown here is derived from an EMBL/GenBank/DDBJ whole genome shotgun (WGS) entry which is preliminary data.</text>
</comment>
<dbReference type="EMBL" id="WJBH02000295">
    <property type="protein sequence ID" value="KAI9549541.1"/>
    <property type="molecule type" value="Genomic_DNA"/>
</dbReference>
<dbReference type="SMART" id="SM01185">
    <property type="entry name" value="EFP"/>
    <property type="match status" value="1"/>
</dbReference>
<dbReference type="Gene3D" id="2.40.50.140">
    <property type="entry name" value="Nucleic acid-binding proteins"/>
    <property type="match status" value="2"/>
</dbReference>
<evidence type="ECO:0000259" key="2">
    <source>
        <dbReference type="SMART" id="SM01185"/>
    </source>
</evidence>
<dbReference type="AlphaFoldDB" id="A0AAD5PJX9"/>